<dbReference type="STRING" id="1215338.A0A059J523"/>
<dbReference type="InterPro" id="IPR036282">
    <property type="entry name" value="Glutathione-S-Trfase_C_sf"/>
</dbReference>
<dbReference type="GO" id="GO:0006749">
    <property type="term" value="P:glutathione metabolic process"/>
    <property type="evidence" value="ECO:0007669"/>
    <property type="project" value="TreeGrafter"/>
</dbReference>
<dbReference type="PANTHER" id="PTHR42673:SF4">
    <property type="entry name" value="MALEYLACETOACETATE ISOMERASE"/>
    <property type="match status" value="1"/>
</dbReference>
<dbReference type="Pfam" id="PF00043">
    <property type="entry name" value="GST_C"/>
    <property type="match status" value="1"/>
</dbReference>
<comment type="similarity">
    <text evidence="1">Belongs to the GST superfamily. Zeta family.</text>
</comment>
<dbReference type="PROSITE" id="PS50404">
    <property type="entry name" value="GST_NTER"/>
    <property type="match status" value="1"/>
</dbReference>
<evidence type="ECO:0000313" key="4">
    <source>
        <dbReference type="EMBL" id="KDB22889.1"/>
    </source>
</evidence>
<dbReference type="InterPro" id="IPR040079">
    <property type="entry name" value="Glutathione_S-Trfase"/>
</dbReference>
<dbReference type="Proteomes" id="UP000024533">
    <property type="component" value="Unassembled WGS sequence"/>
</dbReference>
<dbReference type="InterPro" id="IPR004046">
    <property type="entry name" value="GST_C"/>
</dbReference>
<dbReference type="GO" id="GO:0016034">
    <property type="term" value="F:maleylacetoacetate isomerase activity"/>
    <property type="evidence" value="ECO:0007669"/>
    <property type="project" value="TreeGrafter"/>
</dbReference>
<dbReference type="NCBIfam" id="TIGR01262">
    <property type="entry name" value="maiA"/>
    <property type="match status" value="1"/>
</dbReference>
<dbReference type="EMBL" id="AOKY01000331">
    <property type="protein sequence ID" value="KDB22889.1"/>
    <property type="molecule type" value="Genomic_DNA"/>
</dbReference>
<dbReference type="CDD" id="cd03191">
    <property type="entry name" value="GST_C_Zeta"/>
    <property type="match status" value="1"/>
</dbReference>
<dbReference type="GO" id="GO:0004364">
    <property type="term" value="F:glutathione transferase activity"/>
    <property type="evidence" value="ECO:0007669"/>
    <property type="project" value="TreeGrafter"/>
</dbReference>
<dbReference type="SFLD" id="SFLDG00358">
    <property type="entry name" value="Main_(cytGST)"/>
    <property type="match status" value="1"/>
</dbReference>
<proteinExistence type="inferred from homology"/>
<dbReference type="GO" id="GO:0005739">
    <property type="term" value="C:mitochondrion"/>
    <property type="evidence" value="ECO:0007669"/>
    <property type="project" value="TreeGrafter"/>
</dbReference>
<evidence type="ECO:0000259" key="2">
    <source>
        <dbReference type="PROSITE" id="PS50404"/>
    </source>
</evidence>
<dbReference type="FunFam" id="1.20.1050.10:FF:000010">
    <property type="entry name" value="Maleylacetoacetate isomerase isoform 1"/>
    <property type="match status" value="1"/>
</dbReference>
<dbReference type="InterPro" id="IPR005955">
    <property type="entry name" value="GST_Zeta"/>
</dbReference>
<dbReference type="SFLD" id="SFLDS00019">
    <property type="entry name" value="Glutathione_Transferase_(cytos"/>
    <property type="match status" value="1"/>
</dbReference>
<evidence type="ECO:0000259" key="3">
    <source>
        <dbReference type="PROSITE" id="PS50405"/>
    </source>
</evidence>
<dbReference type="InterPro" id="IPR036249">
    <property type="entry name" value="Thioredoxin-like_sf"/>
</dbReference>
<dbReference type="SUPFAM" id="SSF47616">
    <property type="entry name" value="GST C-terminal domain-like"/>
    <property type="match status" value="1"/>
</dbReference>
<dbReference type="InterPro" id="IPR010987">
    <property type="entry name" value="Glutathione-S-Trfase_C-like"/>
</dbReference>
<dbReference type="Gene3D" id="1.20.1050.10">
    <property type="match status" value="1"/>
</dbReference>
<feature type="domain" description="GST C-terminal" evidence="3">
    <location>
        <begin position="103"/>
        <end position="225"/>
    </location>
</feature>
<evidence type="ECO:0000256" key="1">
    <source>
        <dbReference type="ARBA" id="ARBA00010007"/>
    </source>
</evidence>
<evidence type="ECO:0000313" key="5">
    <source>
        <dbReference type="Proteomes" id="UP000024533"/>
    </source>
</evidence>
<organism evidence="4 5">
    <name type="scientific">Trichophyton interdigitale (strain MR816)</name>
    <dbReference type="NCBI Taxonomy" id="1215338"/>
    <lineage>
        <taxon>Eukaryota</taxon>
        <taxon>Fungi</taxon>
        <taxon>Dikarya</taxon>
        <taxon>Ascomycota</taxon>
        <taxon>Pezizomycotina</taxon>
        <taxon>Eurotiomycetes</taxon>
        <taxon>Eurotiomycetidae</taxon>
        <taxon>Onygenales</taxon>
        <taxon>Arthrodermataceae</taxon>
        <taxon>Trichophyton</taxon>
    </lineage>
</organism>
<dbReference type="InterPro" id="IPR034330">
    <property type="entry name" value="GST_Zeta_C"/>
</dbReference>
<comment type="caution">
    <text evidence="4">The sequence shown here is derived from an EMBL/GenBank/DDBJ whole genome shotgun (WGS) entry which is preliminary data.</text>
</comment>
<reference evidence="4 5" key="1">
    <citation type="submission" date="2014-02" db="EMBL/GenBank/DDBJ databases">
        <title>The Genome Sequence of Trichophyton interdigitale MR816.</title>
        <authorList>
            <consortium name="The Broad Institute Genomics Platform"/>
            <person name="Cuomo C.A."/>
            <person name="White T.C."/>
            <person name="Graser Y."/>
            <person name="Martinez-Rossi N."/>
            <person name="Heitman J."/>
            <person name="Young S.K."/>
            <person name="Zeng Q."/>
            <person name="Gargeya S."/>
            <person name="Abouelleil A."/>
            <person name="Alvarado L."/>
            <person name="Chapman S.B."/>
            <person name="Gainer-Dewar J."/>
            <person name="Goldberg J."/>
            <person name="Griggs A."/>
            <person name="Gujja S."/>
            <person name="Hansen M."/>
            <person name="Howarth C."/>
            <person name="Imamovic A."/>
            <person name="Larimer J."/>
            <person name="Martinez D."/>
            <person name="Murphy C."/>
            <person name="Pearson M.D."/>
            <person name="Persinoti G."/>
            <person name="Poon T."/>
            <person name="Priest M."/>
            <person name="Roberts A.D."/>
            <person name="Saif S."/>
            <person name="Shea T.D."/>
            <person name="Sykes S.N."/>
            <person name="Wortman J."/>
            <person name="Nusbaum C."/>
            <person name="Birren B."/>
        </authorList>
    </citation>
    <scope>NUCLEOTIDE SEQUENCE [LARGE SCALE GENOMIC DNA]</scope>
    <source>
        <strain evidence="4 5">MR816</strain>
    </source>
</reference>
<dbReference type="GO" id="GO:0006559">
    <property type="term" value="P:L-phenylalanine catabolic process"/>
    <property type="evidence" value="ECO:0007669"/>
    <property type="project" value="TreeGrafter"/>
</dbReference>
<dbReference type="OrthoDB" id="202840at2759"/>
<dbReference type="SUPFAM" id="SSF52833">
    <property type="entry name" value="Thioredoxin-like"/>
    <property type="match status" value="1"/>
</dbReference>
<dbReference type="OMA" id="VYNAHRF"/>
<dbReference type="HOGENOM" id="CLU_011226_20_0_1"/>
<dbReference type="PANTHER" id="PTHR42673">
    <property type="entry name" value="MALEYLACETOACETATE ISOMERASE"/>
    <property type="match status" value="1"/>
</dbReference>
<dbReference type="Gene3D" id="3.40.30.10">
    <property type="entry name" value="Glutaredoxin"/>
    <property type="match status" value="1"/>
</dbReference>
<accession>A0A059J523</accession>
<dbReference type="InterPro" id="IPR004045">
    <property type="entry name" value="Glutathione_S-Trfase_N"/>
</dbReference>
<feature type="domain" description="GST N-terminal" evidence="2">
    <location>
        <begin position="6"/>
        <end position="95"/>
    </location>
</feature>
<sequence length="230" mass="25584">MSSSNVKFQLYTYFRSSCAGRLRIALNLKSTPYEPIFVNLLKGEQLSDEHKEVNPNATVPVLLSTHQENGKSTTFKVTQSLAALEYLEESLPNARALLPPVSNPEARAQARELALLIATDIQPVTNLRAQKKVKQLDADATKWALEFSVAGFTAFEKTVVHSAGKFCVGDEITLADVCLVPAVWSAERVGLKLADYPTTKRIYDLMLEEAAVKEAFWQNQPDTPEELRMK</sequence>
<keyword evidence="5" id="KW-1185">Reference proteome</keyword>
<dbReference type="AlphaFoldDB" id="A0A059J523"/>
<gene>
    <name evidence="4" type="ORF">H109_05223</name>
</gene>
<name>A0A059J523_TRIIM</name>
<dbReference type="PROSITE" id="PS50405">
    <property type="entry name" value="GST_CTER"/>
    <property type="match status" value="1"/>
</dbReference>
<protein>
    <submittedName>
        <fullName evidence="4">Maleylacetoacetate isomerase</fullName>
    </submittedName>
</protein>
<keyword evidence="4" id="KW-0413">Isomerase</keyword>
<dbReference type="Pfam" id="PF02798">
    <property type="entry name" value="GST_N"/>
    <property type="match status" value="1"/>
</dbReference>